<dbReference type="NCBIfam" id="TIGR02453">
    <property type="entry name" value="TIGR02453 family protein"/>
    <property type="match status" value="1"/>
</dbReference>
<gene>
    <name evidence="1" type="ORF">WMQ36_27830</name>
</gene>
<reference evidence="1 2" key="1">
    <citation type="submission" date="2024-03" db="EMBL/GenBank/DDBJ databases">
        <title>Human intestinal bacterial collection.</title>
        <authorList>
            <person name="Pauvert C."/>
            <person name="Hitch T.C.A."/>
            <person name="Clavel T."/>
        </authorList>
    </citation>
    <scope>NUCLEOTIDE SEQUENCE [LARGE SCALE GENOMIC DNA]</scope>
    <source>
        <strain evidence="1 2">CLA-SR-H021</strain>
    </source>
</reference>
<dbReference type="PANTHER" id="PTHR36452">
    <property type="entry name" value="CHROMOSOME 12, WHOLE GENOME SHOTGUN SEQUENCE"/>
    <property type="match status" value="1"/>
</dbReference>
<dbReference type="Proteomes" id="UP001454086">
    <property type="component" value="Unassembled WGS sequence"/>
</dbReference>
<dbReference type="EMBL" id="JBBMFM010000218">
    <property type="protein sequence ID" value="MEQ2428777.1"/>
    <property type="molecule type" value="Genomic_DNA"/>
</dbReference>
<dbReference type="Pfam" id="PF09365">
    <property type="entry name" value="DUF2461"/>
    <property type="match status" value="1"/>
</dbReference>
<comment type="caution">
    <text evidence="1">The sequence shown here is derived from an EMBL/GenBank/DDBJ whole genome shotgun (WGS) entry which is preliminary data.</text>
</comment>
<evidence type="ECO:0000313" key="2">
    <source>
        <dbReference type="Proteomes" id="UP001454086"/>
    </source>
</evidence>
<name>A0ABV1DEH4_9FIRM</name>
<proteinExistence type="predicted"/>
<dbReference type="InterPro" id="IPR015996">
    <property type="entry name" value="UCP028451"/>
</dbReference>
<dbReference type="RefSeq" id="WP_227795205.1">
    <property type="nucleotide sequence ID" value="NZ_JAJFEB010000003.1"/>
</dbReference>
<keyword evidence="2" id="KW-1185">Reference proteome</keyword>
<sequence>MTDNTILRYLTELNDNNDRQWYHSHKEEFQKAKTEFEGLIQELIYRIGKTDSSILHQNPRDLTFKLVRDTRFSHDKSPYNPAFRAHISSKGKLPIPVGYYIMIKPGGQSFLGGGLFTDMFKDATAMIRDHILTHPGQWEQVIQSPDFKETFTVRGMALKNVPRGYDREHPMAEYLKFKSWYLEYPVSDSIVGDTEQFLQLAVDIFLKMKPFNDYLNQALAGFKMPER</sequence>
<dbReference type="PANTHER" id="PTHR36452:SF1">
    <property type="entry name" value="DUF2461 DOMAIN-CONTAINING PROTEIN"/>
    <property type="match status" value="1"/>
</dbReference>
<protein>
    <submittedName>
        <fullName evidence="1">DUF2461 domain-containing protein</fullName>
    </submittedName>
</protein>
<organism evidence="1 2">
    <name type="scientific">Enterocloster hominis</name>
    <name type="common">ex Hitch et al. 2024</name>
    <dbReference type="NCBI Taxonomy" id="1917870"/>
    <lineage>
        <taxon>Bacteria</taxon>
        <taxon>Bacillati</taxon>
        <taxon>Bacillota</taxon>
        <taxon>Clostridia</taxon>
        <taxon>Lachnospirales</taxon>
        <taxon>Lachnospiraceae</taxon>
        <taxon>Enterocloster</taxon>
    </lineage>
</organism>
<dbReference type="PIRSF" id="PIRSF028451">
    <property type="entry name" value="UCP028451"/>
    <property type="match status" value="1"/>
</dbReference>
<accession>A0ABV1DEH4</accession>
<dbReference type="InterPro" id="IPR012808">
    <property type="entry name" value="CHP02453"/>
</dbReference>
<evidence type="ECO:0000313" key="1">
    <source>
        <dbReference type="EMBL" id="MEQ2428777.1"/>
    </source>
</evidence>